<evidence type="ECO:0000313" key="2">
    <source>
        <dbReference type="Proteomes" id="UP000268093"/>
    </source>
</evidence>
<organism evidence="1 2">
    <name type="scientific">Jimgerdemannia flammicorona</name>
    <dbReference type="NCBI Taxonomy" id="994334"/>
    <lineage>
        <taxon>Eukaryota</taxon>
        <taxon>Fungi</taxon>
        <taxon>Fungi incertae sedis</taxon>
        <taxon>Mucoromycota</taxon>
        <taxon>Mucoromycotina</taxon>
        <taxon>Endogonomycetes</taxon>
        <taxon>Endogonales</taxon>
        <taxon>Endogonaceae</taxon>
        <taxon>Jimgerdemannia</taxon>
    </lineage>
</organism>
<reference evidence="1 2" key="1">
    <citation type="journal article" date="2018" name="New Phytol.">
        <title>Phylogenomics of Endogonaceae and evolution of mycorrhizas within Mucoromycota.</title>
        <authorList>
            <person name="Chang Y."/>
            <person name="Desiro A."/>
            <person name="Na H."/>
            <person name="Sandor L."/>
            <person name="Lipzen A."/>
            <person name="Clum A."/>
            <person name="Barry K."/>
            <person name="Grigoriev I.V."/>
            <person name="Martin F.M."/>
            <person name="Stajich J.E."/>
            <person name="Smith M.E."/>
            <person name="Bonito G."/>
            <person name="Spatafora J.W."/>
        </authorList>
    </citation>
    <scope>NUCLEOTIDE SEQUENCE [LARGE SCALE GENOMIC DNA]</scope>
    <source>
        <strain evidence="1 2">GMNB39</strain>
    </source>
</reference>
<dbReference type="EMBL" id="RBNI01005098">
    <property type="protein sequence ID" value="RUP46991.1"/>
    <property type="molecule type" value="Genomic_DNA"/>
</dbReference>
<proteinExistence type="predicted"/>
<protein>
    <submittedName>
        <fullName evidence="1">Uncharacterized protein</fullName>
    </submittedName>
</protein>
<evidence type="ECO:0000313" key="1">
    <source>
        <dbReference type="EMBL" id="RUP46991.1"/>
    </source>
</evidence>
<dbReference type="Proteomes" id="UP000268093">
    <property type="component" value="Unassembled WGS sequence"/>
</dbReference>
<sequence length="51" mass="6217">MLSPLPEVVVVGVWEQAVNRHLQKKIAERWNRWLKRKRKINFTMKEQAFLN</sequence>
<gene>
    <name evidence="1" type="ORF">BC936DRAFT_146262</name>
</gene>
<accession>A0A433D8Q4</accession>
<keyword evidence="2" id="KW-1185">Reference proteome</keyword>
<name>A0A433D8Q4_9FUNG</name>
<comment type="caution">
    <text evidence="1">The sequence shown here is derived from an EMBL/GenBank/DDBJ whole genome shotgun (WGS) entry which is preliminary data.</text>
</comment>
<dbReference type="AlphaFoldDB" id="A0A433D8Q4"/>